<feature type="binding site" evidence="11">
    <location>
        <position position="205"/>
    </location>
    <ligand>
        <name>[4Fe-4S] cluster</name>
        <dbReference type="ChEBI" id="CHEBI:49883"/>
        <label>2</label>
    </ligand>
</feature>
<feature type="binding site" evidence="11">
    <location>
        <position position="242"/>
    </location>
    <ligand>
        <name>[3Fe-4S] cluster</name>
        <dbReference type="ChEBI" id="CHEBI:21137"/>
    </ligand>
</feature>
<evidence type="ECO:0000256" key="3">
    <source>
        <dbReference type="ARBA" id="ARBA00006605"/>
    </source>
</evidence>
<dbReference type="GO" id="GO:0051538">
    <property type="term" value="F:3 iron, 4 sulfur cluster binding"/>
    <property type="evidence" value="ECO:0007669"/>
    <property type="project" value="UniProtKB-KW"/>
</dbReference>
<dbReference type="InterPro" id="IPR001821">
    <property type="entry name" value="NiFe_hydrogenase_ssu"/>
</dbReference>
<proteinExistence type="inferred from homology"/>
<feature type="binding site" evidence="11">
    <location>
        <position position="17"/>
    </location>
    <ligand>
        <name>[4Fe-4S] cluster</name>
        <dbReference type="ChEBI" id="CHEBI:49883"/>
        <label>1</label>
    </ligand>
</feature>
<feature type="binding site" evidence="11">
    <location>
        <position position="239"/>
    </location>
    <ligand>
        <name>[3Fe-4S] cluster</name>
        <dbReference type="ChEBI" id="CHEBI:21137"/>
    </ligand>
</feature>
<dbReference type="GO" id="GO:0051539">
    <property type="term" value="F:4 iron, 4 sulfur cluster binding"/>
    <property type="evidence" value="ECO:0007669"/>
    <property type="project" value="UniProtKB-KW"/>
</dbReference>
<evidence type="ECO:0000256" key="10">
    <source>
        <dbReference type="ARBA" id="ARBA00023014"/>
    </source>
</evidence>
<evidence type="ECO:0000256" key="2">
    <source>
        <dbReference type="ARBA" id="ARBA00004196"/>
    </source>
</evidence>
<dbReference type="GO" id="GO:0044569">
    <property type="term" value="C:[Ni-Fe] hydrogenase complex"/>
    <property type="evidence" value="ECO:0007669"/>
    <property type="project" value="TreeGrafter"/>
</dbReference>
<feature type="binding site" evidence="11">
    <location>
        <position position="212"/>
    </location>
    <ligand>
        <name>[4Fe-4S] cluster</name>
        <dbReference type="ChEBI" id="CHEBI:49883"/>
        <label>2</label>
    </ligand>
</feature>
<dbReference type="InterPro" id="IPR037024">
    <property type="entry name" value="NiFe_Hase_small_N_sf"/>
</dbReference>
<evidence type="ECO:0000256" key="11">
    <source>
        <dbReference type="PIRSR" id="PIRSR000310-1"/>
    </source>
</evidence>
<feature type="domain" description="Cytochrome-c3 hydrogenase C-terminal" evidence="13">
    <location>
        <begin position="176"/>
        <end position="250"/>
    </location>
</feature>
<keyword evidence="6 11" id="KW-0479">Metal-binding</keyword>
<dbReference type="Pfam" id="PF01058">
    <property type="entry name" value="Oxidored_q6"/>
    <property type="match status" value="1"/>
</dbReference>
<sequence>MSKLSKPTLLWLQSITCNGNTHSFFSHPDFVALMQKFEIIHHPILNTKYTLEDVVKGNLACDVLVLEGAFKKNGMKKMNKEIYTVAKNYAKKAKHIITAGSCATFGGMFRQYDTQSIGGFCFDDEVPNEIYKLFKKKLISIPGCPAHPRWIGSVLSMILTHRQIPLDELNRPLEIYGYNAHVGCSRSEYYEWKIDASKYGHKEGCLFYEHGCQAPFTHANCNKILWNEVSSKTRVGTPCFGCTEPTFPKKNLWHTTTLMGMPANMPIGIPKRAYLTIAGIAKSFTIKRLNEPIIKYKK</sequence>
<evidence type="ECO:0000256" key="9">
    <source>
        <dbReference type="ARBA" id="ARBA00023004"/>
    </source>
</evidence>
<comment type="cofactor">
    <cofactor evidence="1">
        <name>[4Fe-4S] cluster</name>
        <dbReference type="ChEBI" id="CHEBI:49883"/>
    </cofactor>
</comment>
<accession>A0A0S4XP58</accession>
<dbReference type="InterPro" id="IPR037148">
    <property type="entry name" value="NiFe-Hase_small_C_sf"/>
</dbReference>
<dbReference type="InterPro" id="IPR006137">
    <property type="entry name" value="NADH_UbQ_OxRdtase-like_20kDa"/>
</dbReference>
<dbReference type="GO" id="GO:0016020">
    <property type="term" value="C:membrane"/>
    <property type="evidence" value="ECO:0007669"/>
    <property type="project" value="TreeGrafter"/>
</dbReference>
<organism evidence="14">
    <name type="scientific">Sulfurovum sp. enrichment culture clone C5</name>
    <dbReference type="NCBI Taxonomy" id="497650"/>
    <lineage>
        <taxon>Bacteria</taxon>
        <taxon>Pseudomonadati</taxon>
        <taxon>Campylobacterota</taxon>
        <taxon>Epsilonproteobacteria</taxon>
        <taxon>Campylobacterales</taxon>
        <taxon>Sulfurovaceae</taxon>
        <taxon>Sulfurovum</taxon>
        <taxon>environmental samples</taxon>
    </lineage>
</organism>
<dbReference type="GO" id="GO:0009375">
    <property type="term" value="C:ferredoxin hydrogenase complex"/>
    <property type="evidence" value="ECO:0007669"/>
    <property type="project" value="InterPro"/>
</dbReference>
<dbReference type="Gene3D" id="3.40.50.700">
    <property type="entry name" value="NADH:ubiquinone oxidoreductase-like, 20kDa subunit"/>
    <property type="match status" value="1"/>
</dbReference>
<evidence type="ECO:0000259" key="13">
    <source>
        <dbReference type="Pfam" id="PF14720"/>
    </source>
</evidence>
<comment type="similarity">
    <text evidence="3">Belongs to the [NiFe]/[NiFeSe] hydrogenase small subunit family.</text>
</comment>
<evidence type="ECO:0000256" key="6">
    <source>
        <dbReference type="ARBA" id="ARBA00022723"/>
    </source>
</evidence>
<gene>
    <name evidence="14" type="primary">hupS</name>
    <name evidence="14" type="ORF">BN3087_420027</name>
</gene>
<keyword evidence="9 11" id="KW-0408">Iron</keyword>
<evidence type="ECO:0000256" key="8">
    <source>
        <dbReference type="ARBA" id="ARBA00023002"/>
    </source>
</evidence>
<comment type="subcellular location">
    <subcellularLocation>
        <location evidence="2">Cell envelope</location>
    </subcellularLocation>
</comment>
<keyword evidence="11" id="KW-0003">3Fe-4S</keyword>
<dbReference type="GO" id="GO:0008901">
    <property type="term" value="F:ferredoxin hydrogenase activity"/>
    <property type="evidence" value="ECO:0007669"/>
    <property type="project" value="InterPro"/>
</dbReference>
<dbReference type="Pfam" id="PF14720">
    <property type="entry name" value="NiFe_hyd_SSU_C"/>
    <property type="match status" value="1"/>
</dbReference>
<keyword evidence="7" id="KW-0732">Signal</keyword>
<dbReference type="Gene3D" id="4.10.480.10">
    <property type="entry name" value="Cytochrome-c3 hydrogenase, C-terminal domain"/>
    <property type="match status" value="1"/>
</dbReference>
<dbReference type="PANTHER" id="PTHR30013:SF5">
    <property type="entry name" value="HYDROGENASE SMALL SUBUNIT"/>
    <property type="match status" value="1"/>
</dbReference>
<feature type="binding site" evidence="11">
    <location>
        <position position="102"/>
    </location>
    <ligand>
        <name>[4Fe-4S] cluster</name>
        <dbReference type="ChEBI" id="CHEBI:49883"/>
        <label>1</label>
    </ligand>
</feature>
<evidence type="ECO:0000259" key="12">
    <source>
        <dbReference type="Pfam" id="PF01058"/>
    </source>
</evidence>
<keyword evidence="5 11" id="KW-0004">4Fe-4S</keyword>
<dbReference type="PRINTS" id="PR00614">
    <property type="entry name" value="NIHGNASESMLL"/>
</dbReference>
<dbReference type="GO" id="GO:0030313">
    <property type="term" value="C:cell envelope"/>
    <property type="evidence" value="ECO:0007669"/>
    <property type="project" value="UniProtKB-SubCell"/>
</dbReference>
<dbReference type="AlphaFoldDB" id="A0A0S4XP58"/>
<dbReference type="GO" id="GO:0009055">
    <property type="term" value="F:electron transfer activity"/>
    <property type="evidence" value="ECO:0007669"/>
    <property type="project" value="TreeGrafter"/>
</dbReference>
<dbReference type="GO" id="GO:0009061">
    <property type="term" value="P:anaerobic respiration"/>
    <property type="evidence" value="ECO:0007669"/>
    <property type="project" value="TreeGrafter"/>
</dbReference>
<dbReference type="InterPro" id="IPR027394">
    <property type="entry name" value="Cytochrome-c3_hydrogenase_C"/>
</dbReference>
<feature type="binding site" evidence="11">
    <location>
        <position position="144"/>
    </location>
    <ligand>
        <name>[4Fe-4S] cluster</name>
        <dbReference type="ChEBI" id="CHEBI:49883"/>
        <label>1</label>
    </ligand>
</feature>
<evidence type="ECO:0000256" key="1">
    <source>
        <dbReference type="ARBA" id="ARBA00001966"/>
    </source>
</evidence>
<dbReference type="SUPFAM" id="SSF56770">
    <property type="entry name" value="HydA/Nqo6-like"/>
    <property type="match status" value="1"/>
</dbReference>
<feature type="binding site" evidence="11">
    <location>
        <position position="181"/>
    </location>
    <ligand>
        <name>[4Fe-4S] cluster</name>
        <dbReference type="ChEBI" id="CHEBI:49883"/>
        <label>2</label>
    </ligand>
</feature>
<keyword evidence="10 11" id="KW-0411">Iron-sulfur</keyword>
<name>A0A0S4XP58_9BACT</name>
<dbReference type="GO" id="GO:0046872">
    <property type="term" value="F:metal ion binding"/>
    <property type="evidence" value="ECO:0007669"/>
    <property type="project" value="UniProtKB-KW"/>
</dbReference>
<evidence type="ECO:0000256" key="4">
    <source>
        <dbReference type="ARBA" id="ARBA00011771"/>
    </source>
</evidence>
<dbReference type="PIRSF" id="PIRSF000310">
    <property type="entry name" value="NiFe_hyd_ssu"/>
    <property type="match status" value="1"/>
</dbReference>
<dbReference type="PANTHER" id="PTHR30013">
    <property type="entry name" value="NIFE / NIFESE HYDROGENASE SMALL SUBUNIT FAMILY MEMBER"/>
    <property type="match status" value="1"/>
</dbReference>
<comment type="subunit">
    <text evidence="4">Heterodimer of a large and a small subunit.</text>
</comment>
<dbReference type="EMBL" id="FAXN01000043">
    <property type="protein sequence ID" value="CUV65717.1"/>
    <property type="molecule type" value="Genomic_DNA"/>
</dbReference>
<protein>
    <submittedName>
        <fullName evidence="14">Ni-Fe hydrogenase, small subunit HupS</fullName>
    </submittedName>
</protein>
<evidence type="ECO:0000256" key="7">
    <source>
        <dbReference type="ARBA" id="ARBA00022729"/>
    </source>
</evidence>
<feature type="binding site" evidence="11">
    <location>
        <position position="221"/>
    </location>
    <ligand>
        <name>[3Fe-4S] cluster</name>
        <dbReference type="ChEBI" id="CHEBI:21137"/>
    </ligand>
</feature>
<feature type="domain" description="NADH:ubiquinone oxidoreductase-like 20kDa subunit" evidence="12">
    <location>
        <begin position="17"/>
        <end position="157"/>
    </location>
</feature>
<feature type="binding site" evidence="11">
    <location>
        <position position="184"/>
    </location>
    <ligand>
        <name>[4Fe-4S] cluster</name>
        <dbReference type="ChEBI" id="CHEBI:49883"/>
        <label>2</label>
    </ligand>
</feature>
<reference evidence="14" key="1">
    <citation type="submission" date="2015-11" db="EMBL/GenBank/DDBJ databases">
        <authorList>
            <person name="Zhang Y."/>
            <person name="Guo Z."/>
        </authorList>
    </citation>
    <scope>NUCLEOTIDE SEQUENCE</scope>
    <source>
        <strain evidence="14">BN30871</strain>
    </source>
</reference>
<evidence type="ECO:0000256" key="5">
    <source>
        <dbReference type="ARBA" id="ARBA00022485"/>
    </source>
</evidence>
<keyword evidence="8" id="KW-0560">Oxidoreductase</keyword>
<evidence type="ECO:0000313" key="14">
    <source>
        <dbReference type="EMBL" id="CUV65717.1"/>
    </source>
</evidence>